<dbReference type="SMART" id="SM00849">
    <property type="entry name" value="Lactamase_B"/>
    <property type="match status" value="1"/>
</dbReference>
<dbReference type="GO" id="GO:0016787">
    <property type="term" value="F:hydrolase activity"/>
    <property type="evidence" value="ECO:0007669"/>
    <property type="project" value="UniProtKB-KW"/>
</dbReference>
<dbReference type="InterPro" id="IPR051453">
    <property type="entry name" value="MBL_Glyoxalase_II"/>
</dbReference>
<evidence type="ECO:0000259" key="5">
    <source>
        <dbReference type="SMART" id="SM00849"/>
    </source>
</evidence>
<dbReference type="Pfam" id="PF00753">
    <property type="entry name" value="Lactamase_B"/>
    <property type="match status" value="1"/>
</dbReference>
<sequence length="205" mass="23885">MEYKIVISETLDENTYILHNDKKECLVIDPGNEVAIEVIDYIESNNLDFKAIFITHGHFDHILGIEKLEEYKKVPIYMGKEDIDFLYNSYYSLSKKWLNIDYKLSENYDIIGVNDNEEIFGLTCIKTPGHTKGSICYIDSIEKNIFTGDTMFRMTYGRTDFPSGDYIEMLSSLKRLLTYDDYYVFPGHGPSTTIEKEKKTYFGMI</sequence>
<organism evidence="6 7">
    <name type="scientific">Oceanivirga miroungae</name>
    <dbReference type="NCBI Taxonomy" id="1130046"/>
    <lineage>
        <taxon>Bacteria</taxon>
        <taxon>Fusobacteriati</taxon>
        <taxon>Fusobacteriota</taxon>
        <taxon>Fusobacteriia</taxon>
        <taxon>Fusobacteriales</taxon>
        <taxon>Leptotrichiaceae</taxon>
        <taxon>Oceanivirga</taxon>
    </lineage>
</organism>
<evidence type="ECO:0000256" key="1">
    <source>
        <dbReference type="ARBA" id="ARBA00001947"/>
    </source>
</evidence>
<keyword evidence="2" id="KW-0479">Metal-binding</keyword>
<evidence type="ECO:0000256" key="4">
    <source>
        <dbReference type="ARBA" id="ARBA00022833"/>
    </source>
</evidence>
<evidence type="ECO:0000313" key="7">
    <source>
        <dbReference type="Proteomes" id="UP000419017"/>
    </source>
</evidence>
<dbReference type="PANTHER" id="PTHR46233:SF3">
    <property type="entry name" value="HYDROXYACYLGLUTATHIONE HYDROLASE GLOC"/>
    <property type="match status" value="1"/>
</dbReference>
<dbReference type="InterPro" id="IPR036866">
    <property type="entry name" value="RibonucZ/Hydroxyglut_hydro"/>
</dbReference>
<dbReference type="Gene3D" id="3.60.15.10">
    <property type="entry name" value="Ribonuclease Z/Hydroxyacylglutathione hydrolase-like"/>
    <property type="match status" value="1"/>
</dbReference>
<gene>
    <name evidence="6" type="ORF">OMES3154_00704</name>
</gene>
<reference evidence="6 7" key="1">
    <citation type="submission" date="2019-10" db="EMBL/GenBank/DDBJ databases">
        <authorList>
            <person name="Blom J."/>
        </authorList>
    </citation>
    <scope>NUCLEOTIDE SEQUENCE [LARGE SCALE GENOMIC DNA]</scope>
    <source>
        <strain evidence="6 7">ES3154-GLU</strain>
    </source>
</reference>
<dbReference type="CDD" id="cd06262">
    <property type="entry name" value="metallo-hydrolase-like_MBL-fold"/>
    <property type="match status" value="1"/>
</dbReference>
<dbReference type="RefSeq" id="WP_156683416.1">
    <property type="nucleotide sequence ID" value="NZ_CABWIB010000001.1"/>
</dbReference>
<keyword evidence="7" id="KW-1185">Reference proteome</keyword>
<dbReference type="Proteomes" id="UP000419017">
    <property type="component" value="Unassembled WGS sequence"/>
</dbReference>
<dbReference type="SUPFAM" id="SSF56281">
    <property type="entry name" value="Metallo-hydrolase/oxidoreductase"/>
    <property type="match status" value="1"/>
</dbReference>
<dbReference type="InterPro" id="IPR001279">
    <property type="entry name" value="Metallo-B-lactamas"/>
</dbReference>
<dbReference type="AlphaFoldDB" id="A0A6I8M6A3"/>
<evidence type="ECO:0000256" key="2">
    <source>
        <dbReference type="ARBA" id="ARBA00022723"/>
    </source>
</evidence>
<keyword evidence="4" id="KW-0862">Zinc</keyword>
<dbReference type="PANTHER" id="PTHR46233">
    <property type="entry name" value="HYDROXYACYLGLUTATHIONE HYDROLASE GLOC"/>
    <property type="match status" value="1"/>
</dbReference>
<proteinExistence type="predicted"/>
<keyword evidence="3" id="KW-0378">Hydrolase</keyword>
<dbReference type="EMBL" id="CABWIB010000001">
    <property type="protein sequence ID" value="VWL85419.1"/>
    <property type="molecule type" value="Genomic_DNA"/>
</dbReference>
<accession>A0A6I8M6A3</accession>
<evidence type="ECO:0000256" key="3">
    <source>
        <dbReference type="ARBA" id="ARBA00022801"/>
    </source>
</evidence>
<dbReference type="GO" id="GO:0046872">
    <property type="term" value="F:metal ion binding"/>
    <property type="evidence" value="ECO:0007669"/>
    <property type="project" value="UniProtKB-KW"/>
</dbReference>
<name>A0A6I8M6A3_9FUSO</name>
<comment type="cofactor">
    <cofactor evidence="1">
        <name>Zn(2+)</name>
        <dbReference type="ChEBI" id="CHEBI:29105"/>
    </cofactor>
</comment>
<feature type="domain" description="Metallo-beta-lactamase" evidence="5">
    <location>
        <begin position="12"/>
        <end position="188"/>
    </location>
</feature>
<evidence type="ECO:0000313" key="6">
    <source>
        <dbReference type="EMBL" id="VWL85419.1"/>
    </source>
</evidence>
<protein>
    <submittedName>
        <fullName evidence="6">Beta-lactamase</fullName>
    </submittedName>
</protein>